<evidence type="ECO:0000256" key="1">
    <source>
        <dbReference type="ARBA" id="ARBA00022555"/>
    </source>
</evidence>
<dbReference type="NCBIfam" id="TIGR00447">
    <property type="entry name" value="pth"/>
    <property type="match status" value="1"/>
</dbReference>
<accession>A0ABP0EUT0</accession>
<evidence type="ECO:0000256" key="2">
    <source>
        <dbReference type="ARBA" id="ARBA00022801"/>
    </source>
</evidence>
<feature type="binding site" evidence="4">
    <location>
        <position position="72"/>
    </location>
    <ligand>
        <name>tRNA</name>
        <dbReference type="ChEBI" id="CHEBI:17843"/>
    </ligand>
</feature>
<keyword evidence="2 4" id="KW-0378">Hydrolase</keyword>
<feature type="binding site" evidence="4">
    <location>
        <position position="118"/>
    </location>
    <ligand>
        <name>tRNA</name>
        <dbReference type="ChEBI" id="CHEBI:17843"/>
    </ligand>
</feature>
<reference evidence="5 6" key="1">
    <citation type="submission" date="2024-01" db="EMBL/GenBank/DDBJ databases">
        <authorList>
            <person name="Kunselman E."/>
        </authorList>
    </citation>
    <scope>NUCLEOTIDE SEQUENCE [LARGE SCALE GENOMIC DNA]</scope>
    <source>
        <strain evidence="5">2 abalone samples</strain>
    </source>
</reference>
<protein>
    <recommendedName>
        <fullName evidence="4">Peptidyl-tRNA hydrolase</fullName>
        <shortName evidence="4">Pth</shortName>
        <ecNumber evidence="4">3.1.1.29</ecNumber>
    </recommendedName>
</protein>
<dbReference type="PANTHER" id="PTHR17224:SF1">
    <property type="entry name" value="PEPTIDYL-TRNA HYDROLASE"/>
    <property type="match status" value="1"/>
</dbReference>
<keyword evidence="6" id="KW-1185">Reference proteome</keyword>
<feature type="site" description="Discriminates between blocked and unblocked aminoacyl-tRNA" evidence="4">
    <location>
        <position position="14"/>
    </location>
</feature>
<keyword evidence="3 4" id="KW-0694">RNA-binding</keyword>
<dbReference type="SUPFAM" id="SSF53178">
    <property type="entry name" value="Peptidyl-tRNA hydrolase-like"/>
    <property type="match status" value="1"/>
</dbReference>
<evidence type="ECO:0000256" key="4">
    <source>
        <dbReference type="HAMAP-Rule" id="MF_00083"/>
    </source>
</evidence>
<dbReference type="Gene3D" id="3.40.50.1470">
    <property type="entry name" value="Peptidyl-tRNA hydrolase"/>
    <property type="match status" value="1"/>
</dbReference>
<comment type="caution">
    <text evidence="5">The sequence shown here is derived from an EMBL/GenBank/DDBJ whole genome shotgun (WGS) entry which is preliminary data.</text>
</comment>
<dbReference type="PANTHER" id="PTHR17224">
    <property type="entry name" value="PEPTIDYL-TRNA HYDROLASE"/>
    <property type="match status" value="1"/>
</dbReference>
<dbReference type="GO" id="GO:0004045">
    <property type="term" value="F:peptidyl-tRNA hydrolase activity"/>
    <property type="evidence" value="ECO:0007669"/>
    <property type="project" value="UniProtKB-EC"/>
</dbReference>
<keyword evidence="4" id="KW-0963">Cytoplasm</keyword>
<comment type="similarity">
    <text evidence="4">Belongs to the PTH family.</text>
</comment>
<evidence type="ECO:0000313" key="5">
    <source>
        <dbReference type="EMBL" id="CAK8162335.1"/>
    </source>
</evidence>
<feature type="active site" description="Proton acceptor" evidence="4">
    <location>
        <position position="24"/>
    </location>
</feature>
<feature type="binding site" evidence="4">
    <location>
        <position position="19"/>
    </location>
    <ligand>
        <name>tRNA</name>
        <dbReference type="ChEBI" id="CHEBI:17843"/>
    </ligand>
</feature>
<comment type="catalytic activity">
    <reaction evidence="4">
        <text>an N-acyl-L-alpha-aminoacyl-tRNA + H2O = an N-acyl-L-amino acid + a tRNA + H(+)</text>
        <dbReference type="Rhea" id="RHEA:54448"/>
        <dbReference type="Rhea" id="RHEA-COMP:10123"/>
        <dbReference type="Rhea" id="RHEA-COMP:13883"/>
        <dbReference type="ChEBI" id="CHEBI:15377"/>
        <dbReference type="ChEBI" id="CHEBI:15378"/>
        <dbReference type="ChEBI" id="CHEBI:59874"/>
        <dbReference type="ChEBI" id="CHEBI:78442"/>
        <dbReference type="ChEBI" id="CHEBI:138191"/>
        <dbReference type="EC" id="3.1.1.29"/>
    </reaction>
</comment>
<dbReference type="EC" id="3.1.1.29" evidence="4"/>
<name>A0ABP0EUT0_9RICK</name>
<gene>
    <name evidence="4 5" type="primary">pth</name>
    <name evidence="5" type="ORF">CAXC1_120017</name>
</gene>
<evidence type="ECO:0000313" key="6">
    <source>
        <dbReference type="Proteomes" id="UP001314181"/>
    </source>
</evidence>
<feature type="binding site" evidence="4">
    <location>
        <position position="70"/>
    </location>
    <ligand>
        <name>tRNA</name>
        <dbReference type="ChEBI" id="CHEBI:17843"/>
    </ligand>
</feature>
<dbReference type="RefSeq" id="WP_338363306.1">
    <property type="nucleotide sequence ID" value="NZ_CAWVOK010000003.1"/>
</dbReference>
<comment type="subcellular location">
    <subcellularLocation>
        <location evidence="4">Cytoplasm</location>
    </subcellularLocation>
</comment>
<keyword evidence="1 4" id="KW-0820">tRNA-binding</keyword>
<proteinExistence type="inferred from homology"/>
<comment type="subunit">
    <text evidence="4">Monomer.</text>
</comment>
<dbReference type="CDD" id="cd00462">
    <property type="entry name" value="PTH"/>
    <property type="match status" value="1"/>
</dbReference>
<dbReference type="Pfam" id="PF01195">
    <property type="entry name" value="Pept_tRNA_hydro"/>
    <property type="match status" value="1"/>
</dbReference>
<comment type="function">
    <text evidence="4">Catalyzes the release of premature peptidyl moieties from peptidyl-tRNA molecules trapped in stalled 50S ribosomal subunits, and thus maintains levels of free tRNAs and 50S ribosomes.</text>
</comment>
<dbReference type="HAMAP" id="MF_00083">
    <property type="entry name" value="Pept_tRNA_hydro_bact"/>
    <property type="match status" value="1"/>
</dbReference>
<comment type="function">
    <text evidence="4">Hydrolyzes ribosome-free peptidyl-tRNAs (with 1 or more amino acids incorporated), which drop off the ribosome during protein synthesis, or as a result of ribosome stalling.</text>
</comment>
<dbReference type="Proteomes" id="UP001314181">
    <property type="component" value="Unassembled WGS sequence"/>
</dbReference>
<dbReference type="EMBL" id="CAWVOK010000003">
    <property type="protein sequence ID" value="CAK8162335.1"/>
    <property type="molecule type" value="Genomic_DNA"/>
</dbReference>
<sequence length="213" mass="23873">MNTAKTFLLVGLGNPGDKYAGTLHNIGFDTINKIVITHSNNPIWRKKNNTFYTMFKLQNYNIIALKPTTYMNESGKALPQFTSYYKIQLKNLIVFHDDIDLKIGKVRVKIGGSSSGHNGINSINSILGALYTKVKIGVDRPTNNIAVADYVLSRANSEKQNLLSAILTSITENLLYLLQHKHDLFMSRISENINPYINIKARTVDNNTTSNKP</sequence>
<evidence type="ECO:0000256" key="3">
    <source>
        <dbReference type="ARBA" id="ARBA00022884"/>
    </source>
</evidence>
<dbReference type="InterPro" id="IPR001328">
    <property type="entry name" value="Pept_tRNA_hydro"/>
</dbReference>
<dbReference type="InterPro" id="IPR036416">
    <property type="entry name" value="Pept_tRNA_hydro_sf"/>
</dbReference>
<organism evidence="5 6">
    <name type="scientific">Candidatus Xenohaliotis californiensis</name>
    <dbReference type="NCBI Taxonomy" id="84677"/>
    <lineage>
        <taxon>Bacteria</taxon>
        <taxon>Pseudomonadati</taxon>
        <taxon>Pseudomonadota</taxon>
        <taxon>Alphaproteobacteria</taxon>
        <taxon>Rickettsiales</taxon>
        <taxon>Anaplasmataceae</taxon>
        <taxon>Candidatus Xenohaliotis</taxon>
    </lineage>
</organism>
<feature type="site" description="Stabilizes the basic form of H active site to accept a proton" evidence="4">
    <location>
        <position position="97"/>
    </location>
</feature>